<dbReference type="EMBL" id="JANBQF010000220">
    <property type="protein sequence ID" value="KAJ2003440.1"/>
    <property type="molecule type" value="Genomic_DNA"/>
</dbReference>
<feature type="compositionally biased region" description="Low complexity" evidence="1">
    <location>
        <begin position="615"/>
        <end position="630"/>
    </location>
</feature>
<feature type="compositionally biased region" description="Basic and acidic residues" evidence="1">
    <location>
        <begin position="1177"/>
        <end position="1190"/>
    </location>
</feature>
<evidence type="ECO:0000256" key="1">
    <source>
        <dbReference type="SAM" id="MobiDB-lite"/>
    </source>
</evidence>
<evidence type="ECO:0000313" key="2">
    <source>
        <dbReference type="EMBL" id="KAJ2003440.1"/>
    </source>
</evidence>
<name>A0A9W8EIX4_9FUNG</name>
<proteinExistence type="predicted"/>
<feature type="region of interest" description="Disordered" evidence="1">
    <location>
        <begin position="210"/>
        <end position="259"/>
    </location>
</feature>
<sequence>MPVSNGFEESHGGGGRYMDRHSDEEEGLELTEELSGFSSGEEHRGEDDDTNLRVGETMSDIGRVVSQTEAGMDFTTNLEAPMVGVQRQRAGTATNGRAASPSSLVAGPRLLHGARPGLVNGGPSPYEDMSMSRLADSHWRAEEHSGMHEFPTRDDLESMASHVLCCFCFCSEFSTQSASARNGRGLALQMQQQRNGGVDAASDSFLMQTRNSTQQQNASFYSDSQQQQQQQQHNQRQQSYEQPLPTFSSASGALPTMESETANDRLARLVARYSDSRSQAGGRGSVSGDARRGDVSSVALSDEGGLPALPDSPDVPTALTSVVYSMARSPSIVERTRTALQRVHMASPDRDGPSVDGPSYSEMRRRFLVGTANRSAESLDHPNLGSQGSVSPGRSVRSMGDGATGFFGSRDDGRRHDEDEFQPMAAGDQESDDGMREYDMGASGGEEFRSVDDPDAMFGDHMSDSSSNSNPNFSDIVRDHEQVFSDLFGDSDHGSDGDGDERHDSTQAPASLFASSSSIVAEISRRKQRMAAGAAQRAKLTSWDGREATPDAMRRQEAMYGLHAPNPIEMQGRANSLGLDDSDVSGLLPPSEYSPRGPHATVTRRMLTPPPPSAPASAARPPTTPTTIIARDTRHGPASRVLHNVPPFAPLDGPRSATANYAPARAKPAGPRSIDSGSVRGNRPPMLELNAAKAPALAPKAGTPDQRRNARAAAHFAQATSGSGGGASAGAPPVSAPAGRVGGGATPSEASSHGLGSLFHDSLPHLEEPRSGGPPPAFHALSRLLNTSAARSPGGGSRQSPLRQQRQQQQQQPQEWGISGTSSMLSASGGAHYVPFQDPTVDISNLPRYQEVDLKRSDRPEPLPPAAVSEYAPWSLARGGALPQPRAAYESSEEHRAARAPLSPAYGSPSAGSVSLESLELSDMGLDEPPSFSARGGGGKSRSNSRRATQSTAPRRQQRDAPASAPAAEQAAANGGGGSGPTLSDIYELLRRTVSTIDAQQHAQPPVASLKDVYDDRDDDELFAELETAGTARFGSPARSFAAAVNQTAASSMRAHLVPRQLRSAPPADQSYPDLRPSAPTPRRSRHLQPMQPGAGGVDGSRSSSTASGRSDAGQARVRAYLQRYMSEPEGMDRGPPPPRAVHSGVQTDGEEAELAHLQREILARFDACRSEVDQLRSEVRRKDEEDKGARMAPPPPESPTAQRLSLAMASARRVQPRGSRQPTPSKTPSKTPAALAGDEDDGALSDTSTTVPEHVARSPLGGDLLATREGLDALRQQRRQQHGRAGKDVARDAFGDAFGDAVYGNSSSEMARQLGAALAELQRVHMAQFHDSPTGACPVCRTLEAQNHDPYLFGRRAVAYRSMTTRQLQALLNAYVAAMEEDAPTRHAVARSRRDPPAAHVFTPSRKGATAIGQPAAAAAADPGAAVVIGLLRDELAALGRRYHRLADDFRRLDPSRPADQCRRRTMARDLKDLVDVLDVKGEQIAVLAALHPGPAMGSAAAAAAASDSAALSPADRALQSARALQHALGDLY</sequence>
<feature type="region of interest" description="Disordered" evidence="1">
    <location>
        <begin position="374"/>
        <end position="474"/>
    </location>
</feature>
<feature type="compositionally biased region" description="Basic and acidic residues" evidence="1">
    <location>
        <begin position="544"/>
        <end position="557"/>
    </location>
</feature>
<keyword evidence="3" id="KW-1185">Reference proteome</keyword>
<feature type="compositionally biased region" description="Low complexity" evidence="1">
    <location>
        <begin position="225"/>
        <end position="238"/>
    </location>
</feature>
<feature type="compositionally biased region" description="Low complexity" evidence="1">
    <location>
        <begin position="1223"/>
        <end position="1237"/>
    </location>
</feature>
<feature type="region of interest" description="Disordered" evidence="1">
    <location>
        <begin position="1177"/>
        <end position="1265"/>
    </location>
</feature>
<reference evidence="2" key="1">
    <citation type="submission" date="2022-07" db="EMBL/GenBank/DDBJ databases">
        <title>Phylogenomic reconstructions and comparative analyses of Kickxellomycotina fungi.</title>
        <authorList>
            <person name="Reynolds N.K."/>
            <person name="Stajich J.E."/>
            <person name="Barry K."/>
            <person name="Grigoriev I.V."/>
            <person name="Crous P."/>
            <person name="Smith M.E."/>
        </authorList>
    </citation>
    <scope>NUCLEOTIDE SEQUENCE</scope>
    <source>
        <strain evidence="2">IMI 214461</strain>
    </source>
</reference>
<feature type="region of interest" description="Disordered" evidence="1">
    <location>
        <begin position="1"/>
        <end position="54"/>
    </location>
</feature>
<feature type="compositionally biased region" description="Low complexity" evidence="1">
    <location>
        <begin position="960"/>
        <end position="973"/>
    </location>
</feature>
<dbReference type="OrthoDB" id="76453at2759"/>
<feature type="region of interest" description="Disordered" evidence="1">
    <location>
        <begin position="273"/>
        <end position="313"/>
    </location>
</feature>
<feature type="compositionally biased region" description="Low complexity" evidence="1">
    <location>
        <begin position="464"/>
        <end position="474"/>
    </location>
</feature>
<feature type="compositionally biased region" description="Low complexity" evidence="1">
    <location>
        <begin position="1100"/>
        <end position="1113"/>
    </location>
</feature>
<gene>
    <name evidence="2" type="ORF">H4R26_003073</name>
</gene>
<feature type="compositionally biased region" description="Polar residues" evidence="1">
    <location>
        <begin position="210"/>
        <end position="224"/>
    </location>
</feature>
<feature type="compositionally biased region" description="Polar residues" evidence="1">
    <location>
        <begin position="506"/>
        <end position="519"/>
    </location>
</feature>
<dbReference type="Proteomes" id="UP001150907">
    <property type="component" value="Unassembled WGS sequence"/>
</dbReference>
<feature type="compositionally biased region" description="Polar residues" evidence="1">
    <location>
        <begin position="239"/>
        <end position="251"/>
    </location>
</feature>
<evidence type="ECO:0000313" key="3">
    <source>
        <dbReference type="Proteomes" id="UP001150907"/>
    </source>
</evidence>
<feature type="compositionally biased region" description="Basic and acidic residues" evidence="1">
    <location>
        <begin position="409"/>
        <end position="418"/>
    </location>
</feature>
<feature type="compositionally biased region" description="Low complexity" evidence="1">
    <location>
        <begin position="576"/>
        <end position="591"/>
    </location>
</feature>
<feature type="region of interest" description="Disordered" evidence="1">
    <location>
        <begin position="1063"/>
        <end position="1116"/>
    </location>
</feature>
<feature type="compositionally biased region" description="Low complexity" evidence="1">
    <location>
        <begin position="798"/>
        <end position="814"/>
    </location>
</feature>
<feature type="compositionally biased region" description="Low complexity" evidence="1">
    <location>
        <begin position="729"/>
        <end position="739"/>
    </location>
</feature>
<feature type="region of interest" description="Disordered" evidence="1">
    <location>
        <begin position="1128"/>
        <end position="1147"/>
    </location>
</feature>
<feature type="compositionally biased region" description="Low complexity" evidence="1">
    <location>
        <begin position="711"/>
        <end position="721"/>
    </location>
</feature>
<evidence type="ECO:0008006" key="4">
    <source>
        <dbReference type="Google" id="ProtNLM"/>
    </source>
</evidence>
<feature type="region of interest" description="Disordered" evidence="1">
    <location>
        <begin position="486"/>
        <end position="984"/>
    </location>
</feature>
<accession>A0A9W8EIX4</accession>
<protein>
    <recommendedName>
        <fullName evidence="4">Cep57 centrosome microtubule-binding domain-containing protein</fullName>
    </recommendedName>
</protein>
<feature type="compositionally biased region" description="Basic and acidic residues" evidence="1">
    <location>
        <begin position="490"/>
        <end position="505"/>
    </location>
</feature>
<organism evidence="2 3">
    <name type="scientific">Coemansia thaxteri</name>
    <dbReference type="NCBI Taxonomy" id="2663907"/>
    <lineage>
        <taxon>Eukaryota</taxon>
        <taxon>Fungi</taxon>
        <taxon>Fungi incertae sedis</taxon>
        <taxon>Zoopagomycota</taxon>
        <taxon>Kickxellomycotina</taxon>
        <taxon>Kickxellomycetes</taxon>
        <taxon>Kickxellales</taxon>
        <taxon>Kickxellaceae</taxon>
        <taxon>Coemansia</taxon>
    </lineage>
</organism>
<feature type="compositionally biased region" description="Low complexity" evidence="1">
    <location>
        <begin position="691"/>
        <end position="701"/>
    </location>
</feature>
<feature type="compositionally biased region" description="Basic and acidic residues" evidence="1">
    <location>
        <begin position="850"/>
        <end position="861"/>
    </location>
</feature>
<comment type="caution">
    <text evidence="2">The sequence shown here is derived from an EMBL/GenBank/DDBJ whole genome shotgun (WGS) entry which is preliminary data.</text>
</comment>